<accession>A0A3P8PUR9</accession>
<feature type="compositionally biased region" description="Basic and acidic residues" evidence="1">
    <location>
        <begin position="575"/>
        <end position="590"/>
    </location>
</feature>
<feature type="region of interest" description="Disordered" evidence="1">
    <location>
        <begin position="747"/>
        <end position="785"/>
    </location>
</feature>
<keyword evidence="2" id="KW-1133">Transmembrane helix</keyword>
<evidence type="ECO:0000256" key="2">
    <source>
        <dbReference type="SAM" id="Phobius"/>
    </source>
</evidence>
<dbReference type="InterPro" id="IPR024606">
    <property type="entry name" value="KIAA1549"/>
</dbReference>
<dbReference type="AlphaFoldDB" id="A0A3P8PUR9"/>
<evidence type="ECO:0000256" key="1">
    <source>
        <dbReference type="SAM" id="MobiDB-lite"/>
    </source>
</evidence>
<evidence type="ECO:0000313" key="4">
    <source>
        <dbReference type="Proteomes" id="UP000265100"/>
    </source>
</evidence>
<keyword evidence="4" id="KW-1185">Reference proteome</keyword>
<dbReference type="PANTHER" id="PTHR21590">
    <property type="entry name" value="SEA DOMAIN-CONTAINING PROTEIN"/>
    <property type="match status" value="1"/>
</dbReference>
<reference evidence="3" key="3">
    <citation type="submission" date="2025-09" db="UniProtKB">
        <authorList>
            <consortium name="Ensembl"/>
        </authorList>
    </citation>
    <scope>IDENTIFICATION</scope>
</reference>
<protein>
    <submittedName>
        <fullName evidence="3">KIAA1549-like a</fullName>
    </submittedName>
</protein>
<feature type="transmembrane region" description="Helical" evidence="2">
    <location>
        <begin position="358"/>
        <end position="381"/>
    </location>
</feature>
<keyword evidence="2" id="KW-0472">Membrane</keyword>
<reference evidence="3" key="2">
    <citation type="submission" date="2025-08" db="UniProtKB">
        <authorList>
            <consortium name="Ensembl"/>
        </authorList>
    </citation>
    <scope>IDENTIFICATION</scope>
</reference>
<dbReference type="Bgee" id="ENSACLG00000014041">
    <property type="expression patterns" value="Expressed in brain and 3 other cell types or tissues"/>
</dbReference>
<dbReference type="PANTHER" id="PTHR21590:SF3">
    <property type="entry name" value="UPF0606 PROTEIN KIAA1549L"/>
    <property type="match status" value="1"/>
</dbReference>
<sequence>WLKVEESGQCIVPEIQALTHRRLLSVFLKNKLQPVLFSSASLSQVEHDDCSPHNVTLGYYVTNGKTVYISAMVVRALNVYGFDKLLSDIRQHTPLVKAVLVPVATWVPAPNIHLQLKTVLRFVGPTDNIYSCSFVQMLEQRLENAFDEAQDKVLETYNTLTVEVVSQEPDSPSVTLVYVVKNQDSILNGTISSSLLNQLTAELVGYFLFYPPLVIAEPLEYHNLNTSAATKNYWVITVIQDVDSSSLEVNYQSFASLMEQRLAELFLVAGRQGPRTARSRRATTVGGYTVQMVSMRRLPGPKNPAEMTYYAQLNGAPISGTTAAKTLSSLDSQTMALTLGYFVQVQAEPVVKTPPSNLWIMAVLTPLFLLMVVIGMVAFILCKRNRVLFKTGAFRTFKTRSKPVQGFDYAKKHMGRTGDEAVSVTKETLVLGLPVRDAPLSLSLDKKVHQDGTANKRPPSADIHKGGTGTLAYYQVVCFLVFPDPYEDHTGSLRLITIKPMTAQPTYSYPSSSSHSQDSVVVNGDVSCGLKQKSDIEHYRNKLRQKARRKGYGEFSLSETGSHGYSHRDTRHSRHDSAVKEPMTAEEKRPTYWSRQSLSSPSPVETEMDLLVLRERSRRGIRNNGYDGEPEPFEETNVDRLMSSLGYGGGSTGTGNGSLGVKAHRGSDSSTLSSQPSIDEVRTQMHMLLGNAFSLAPPDHDPPSPPTNTSHYSDGVTSAPGTMNHPCGGRQRSIGYEDMHQCSLPKPGFRFTQLPDMGIGSPPPLIPSRPGPPPATSLRRSTPDVSLKPRVSEASELQAQQHNGAPYLPLSRTPFPAVTVDQSISTYSGNPITAVYAISANRPGYSDYFVMSPPSSYRSPSWMSYPPEPEDLPRQWNDTPVRHCFPFFKYTMCCEHFAGSFSVCEALPPLLPAELTSPRDHLLKSSDCDTDLKRSVARWVTFSLHCSLILSWFFGEFCLPFHL</sequence>
<feature type="region of interest" description="Disordered" evidence="1">
    <location>
        <begin position="693"/>
        <end position="732"/>
    </location>
</feature>
<name>A0A3P8PUR9_ASTCA</name>
<feature type="compositionally biased region" description="Polar residues" evidence="1">
    <location>
        <begin position="593"/>
        <end position="603"/>
    </location>
</feature>
<reference evidence="3" key="1">
    <citation type="submission" date="2018-05" db="EMBL/GenBank/DDBJ databases">
        <authorList>
            <person name="Datahose"/>
        </authorList>
    </citation>
    <scope>NUCLEOTIDE SEQUENCE</scope>
</reference>
<dbReference type="Ensembl" id="ENSACLT00000021219.2">
    <property type="protein sequence ID" value="ENSACLP00000020743.2"/>
    <property type="gene ID" value="ENSACLG00000014041.2"/>
</dbReference>
<dbReference type="Pfam" id="PF12877">
    <property type="entry name" value="KIAA1549"/>
    <property type="match status" value="2"/>
</dbReference>
<dbReference type="Proteomes" id="UP000265100">
    <property type="component" value="Chromosome 7"/>
</dbReference>
<evidence type="ECO:0000313" key="3">
    <source>
        <dbReference type="Ensembl" id="ENSACLP00000020743.2"/>
    </source>
</evidence>
<feature type="region of interest" description="Disordered" evidence="1">
    <location>
        <begin position="544"/>
        <end position="605"/>
    </location>
</feature>
<feature type="compositionally biased region" description="Pro residues" evidence="1">
    <location>
        <begin position="761"/>
        <end position="775"/>
    </location>
</feature>
<proteinExistence type="predicted"/>
<dbReference type="GeneTree" id="ENSGT00530000063472"/>
<keyword evidence="2" id="KW-0812">Transmembrane</keyword>
<organism evidence="3 4">
    <name type="scientific">Astatotilapia calliptera</name>
    <name type="common">Eastern happy</name>
    <name type="synonym">Chromis callipterus</name>
    <dbReference type="NCBI Taxonomy" id="8154"/>
    <lineage>
        <taxon>Eukaryota</taxon>
        <taxon>Metazoa</taxon>
        <taxon>Chordata</taxon>
        <taxon>Craniata</taxon>
        <taxon>Vertebrata</taxon>
        <taxon>Euteleostomi</taxon>
        <taxon>Actinopterygii</taxon>
        <taxon>Neopterygii</taxon>
        <taxon>Teleostei</taxon>
        <taxon>Neoteleostei</taxon>
        <taxon>Acanthomorphata</taxon>
        <taxon>Ovalentaria</taxon>
        <taxon>Cichlomorphae</taxon>
        <taxon>Cichliformes</taxon>
        <taxon>Cichlidae</taxon>
        <taxon>African cichlids</taxon>
        <taxon>Pseudocrenilabrinae</taxon>
        <taxon>Haplochromini</taxon>
        <taxon>Astatotilapia</taxon>
    </lineage>
</organism>